<name>A0A915DPF7_9BILA</name>
<keyword evidence="1" id="KW-0732">Signal</keyword>
<feature type="signal peptide" evidence="1">
    <location>
        <begin position="1"/>
        <end position="20"/>
    </location>
</feature>
<feature type="chain" id="PRO_5037379568" evidence="1">
    <location>
        <begin position="21"/>
        <end position="194"/>
    </location>
</feature>
<evidence type="ECO:0000313" key="3">
    <source>
        <dbReference type="WBParaSite" id="jg22149"/>
    </source>
</evidence>
<dbReference type="WBParaSite" id="jg22149">
    <property type="protein sequence ID" value="jg22149"/>
    <property type="gene ID" value="jg22149"/>
</dbReference>
<protein>
    <submittedName>
        <fullName evidence="3">Uncharacterized protein</fullName>
    </submittedName>
</protein>
<evidence type="ECO:0000256" key="1">
    <source>
        <dbReference type="SAM" id="SignalP"/>
    </source>
</evidence>
<dbReference type="AlphaFoldDB" id="A0A915DPF7"/>
<proteinExistence type="predicted"/>
<organism evidence="2 3">
    <name type="scientific">Ditylenchus dipsaci</name>
    <dbReference type="NCBI Taxonomy" id="166011"/>
    <lineage>
        <taxon>Eukaryota</taxon>
        <taxon>Metazoa</taxon>
        <taxon>Ecdysozoa</taxon>
        <taxon>Nematoda</taxon>
        <taxon>Chromadorea</taxon>
        <taxon>Rhabditida</taxon>
        <taxon>Tylenchina</taxon>
        <taxon>Tylenchomorpha</taxon>
        <taxon>Sphaerularioidea</taxon>
        <taxon>Anguinidae</taxon>
        <taxon>Anguininae</taxon>
        <taxon>Ditylenchus</taxon>
    </lineage>
</organism>
<accession>A0A915DPF7</accession>
<sequence>MGLYFFFTCFFGFCATLVSSKSGSSSGHSSGHSGHSFGSGHGSGRGYSREACQVLKSRVNSMDTTNVTELYRACSVYDGLAGCCCNFLDLACDFPEACQYLNFQRHTELLTQTCTNITSKSNCKAKLSSLACREPLIRAQCGNYTVKLDKKMFPVICKVSNGWMILVTVNNLDFIFRKTVHPPNFSCVAAGFTI</sequence>
<keyword evidence="2" id="KW-1185">Reference proteome</keyword>
<evidence type="ECO:0000313" key="2">
    <source>
        <dbReference type="Proteomes" id="UP000887574"/>
    </source>
</evidence>
<reference evidence="3" key="1">
    <citation type="submission" date="2022-11" db="UniProtKB">
        <authorList>
            <consortium name="WormBaseParasite"/>
        </authorList>
    </citation>
    <scope>IDENTIFICATION</scope>
</reference>
<dbReference type="Proteomes" id="UP000887574">
    <property type="component" value="Unplaced"/>
</dbReference>